<comment type="similarity">
    <text evidence="6">Belongs to the protein kinase superfamily.</text>
</comment>
<protein>
    <submittedName>
        <fullName evidence="8">Mitogen-activated protein kinase kinase kinase 21</fullName>
    </submittedName>
</protein>
<gene>
    <name evidence="8" type="ORF">Adt_44057</name>
</gene>
<dbReference type="AlphaFoldDB" id="A0ABD1P9R9"/>
<dbReference type="PROSITE" id="PS50011">
    <property type="entry name" value="PROTEIN_KINASE_DOM"/>
    <property type="match status" value="1"/>
</dbReference>
<keyword evidence="4 5" id="KW-0067">ATP-binding</keyword>
<keyword evidence="6" id="KW-0723">Serine/threonine-protein kinase</keyword>
<feature type="binding site" evidence="5">
    <location>
        <position position="37"/>
    </location>
    <ligand>
        <name>ATP</name>
        <dbReference type="ChEBI" id="CHEBI:30616"/>
    </ligand>
</feature>
<keyword evidence="3 8" id="KW-0418">Kinase</keyword>
<dbReference type="PROSITE" id="PS00108">
    <property type="entry name" value="PROTEIN_KINASE_ST"/>
    <property type="match status" value="1"/>
</dbReference>
<dbReference type="PANTHER" id="PTHR48011">
    <property type="entry name" value="CCR4-NOT TRANSCRIPTIONAL COMPLEX SUBUNIT CAF120-RELATED"/>
    <property type="match status" value="1"/>
</dbReference>
<dbReference type="SMART" id="SM00220">
    <property type="entry name" value="S_TKc"/>
    <property type="match status" value="1"/>
</dbReference>
<dbReference type="PANTHER" id="PTHR48011:SF18">
    <property type="entry name" value="MITOGEN-ACTIVATED PROTEIN KINASE KINASE KINASE 19-RELATED"/>
    <property type="match status" value="1"/>
</dbReference>
<dbReference type="InterPro" id="IPR011009">
    <property type="entry name" value="Kinase-like_dom_sf"/>
</dbReference>
<keyword evidence="2 5" id="KW-0547">Nucleotide-binding</keyword>
<dbReference type="GO" id="GO:0004674">
    <property type="term" value="F:protein serine/threonine kinase activity"/>
    <property type="evidence" value="ECO:0007669"/>
    <property type="project" value="UniProtKB-KW"/>
</dbReference>
<evidence type="ECO:0000256" key="3">
    <source>
        <dbReference type="ARBA" id="ARBA00022777"/>
    </source>
</evidence>
<dbReference type="Proteomes" id="UP001604336">
    <property type="component" value="Unassembled WGS sequence"/>
</dbReference>
<dbReference type="InterPro" id="IPR008271">
    <property type="entry name" value="Ser/Thr_kinase_AS"/>
</dbReference>
<evidence type="ECO:0000256" key="4">
    <source>
        <dbReference type="ARBA" id="ARBA00022840"/>
    </source>
</evidence>
<sequence>MGDEWRKAHILGTGSYGTVYLAAKIDSRLSVSMAAVKSARSVSYWNWLNKEREILSELIGCQEIVQCFGQDISTENNIEVYNLLLEYASHGTLADLIKNYQGNMPESLVACYSYMLLKGLYHVHSKGFVHCDMKPENILVFPTRNGSNIHNLKIADFGLAKKSAEKEILIPGPSNFNRGTLLYASPESVSWGIHKPATDIWSLGCIVVEMMTGKPLWNGRTSTQNLIHQIVFGHPHIPENISVFAKDFLKLCFKKNEHERGTACMLLCHPFISNNLSALPPNFKNPVVTNPFGSSIWVSTLDLFSTPSKPEEPTDHCSCSGTSIIY</sequence>
<dbReference type="GO" id="GO:0005524">
    <property type="term" value="F:ATP binding"/>
    <property type="evidence" value="ECO:0007669"/>
    <property type="project" value="UniProtKB-UniRule"/>
</dbReference>
<dbReference type="SUPFAM" id="SSF56112">
    <property type="entry name" value="Protein kinase-like (PK-like)"/>
    <property type="match status" value="1"/>
</dbReference>
<keyword evidence="1" id="KW-0808">Transferase</keyword>
<keyword evidence="9" id="KW-1185">Reference proteome</keyword>
<reference evidence="9" key="1">
    <citation type="submission" date="2024-07" db="EMBL/GenBank/DDBJ databases">
        <title>Two chromosome-level genome assemblies of Korean endemic species Abeliophyllum distichum and Forsythia ovata (Oleaceae).</title>
        <authorList>
            <person name="Jang H."/>
        </authorList>
    </citation>
    <scope>NUCLEOTIDE SEQUENCE [LARGE SCALE GENOMIC DNA]</scope>
</reference>
<evidence type="ECO:0000256" key="2">
    <source>
        <dbReference type="ARBA" id="ARBA00022741"/>
    </source>
</evidence>
<evidence type="ECO:0000256" key="6">
    <source>
        <dbReference type="RuleBase" id="RU000304"/>
    </source>
</evidence>
<name>A0ABD1P9R9_9LAMI</name>
<feature type="domain" description="Protein kinase" evidence="7">
    <location>
        <begin position="5"/>
        <end position="272"/>
    </location>
</feature>
<evidence type="ECO:0000256" key="5">
    <source>
        <dbReference type="PROSITE-ProRule" id="PRU10141"/>
    </source>
</evidence>
<comment type="caution">
    <text evidence="8">The sequence shown here is derived from an EMBL/GenBank/DDBJ whole genome shotgun (WGS) entry which is preliminary data.</text>
</comment>
<evidence type="ECO:0000313" key="8">
    <source>
        <dbReference type="EMBL" id="KAL2460637.1"/>
    </source>
</evidence>
<dbReference type="PROSITE" id="PS00107">
    <property type="entry name" value="PROTEIN_KINASE_ATP"/>
    <property type="match status" value="1"/>
</dbReference>
<proteinExistence type="inferred from homology"/>
<dbReference type="Pfam" id="PF00069">
    <property type="entry name" value="Pkinase"/>
    <property type="match status" value="1"/>
</dbReference>
<accession>A0ABD1P9R9</accession>
<dbReference type="InterPro" id="IPR052751">
    <property type="entry name" value="Plant_MAPKKK"/>
</dbReference>
<dbReference type="InterPro" id="IPR000719">
    <property type="entry name" value="Prot_kinase_dom"/>
</dbReference>
<dbReference type="Gene3D" id="1.10.510.10">
    <property type="entry name" value="Transferase(Phosphotransferase) domain 1"/>
    <property type="match status" value="1"/>
</dbReference>
<dbReference type="EMBL" id="JBFOLK010000014">
    <property type="protein sequence ID" value="KAL2460637.1"/>
    <property type="molecule type" value="Genomic_DNA"/>
</dbReference>
<organism evidence="8 9">
    <name type="scientific">Abeliophyllum distichum</name>
    <dbReference type="NCBI Taxonomy" id="126358"/>
    <lineage>
        <taxon>Eukaryota</taxon>
        <taxon>Viridiplantae</taxon>
        <taxon>Streptophyta</taxon>
        <taxon>Embryophyta</taxon>
        <taxon>Tracheophyta</taxon>
        <taxon>Spermatophyta</taxon>
        <taxon>Magnoliopsida</taxon>
        <taxon>eudicotyledons</taxon>
        <taxon>Gunneridae</taxon>
        <taxon>Pentapetalae</taxon>
        <taxon>asterids</taxon>
        <taxon>lamiids</taxon>
        <taxon>Lamiales</taxon>
        <taxon>Oleaceae</taxon>
        <taxon>Forsythieae</taxon>
        <taxon>Abeliophyllum</taxon>
    </lineage>
</organism>
<dbReference type="InterPro" id="IPR017441">
    <property type="entry name" value="Protein_kinase_ATP_BS"/>
</dbReference>
<evidence type="ECO:0000259" key="7">
    <source>
        <dbReference type="PROSITE" id="PS50011"/>
    </source>
</evidence>
<evidence type="ECO:0000313" key="9">
    <source>
        <dbReference type="Proteomes" id="UP001604336"/>
    </source>
</evidence>
<evidence type="ECO:0000256" key="1">
    <source>
        <dbReference type="ARBA" id="ARBA00022679"/>
    </source>
</evidence>